<protein>
    <submittedName>
        <fullName evidence="1">Uncharacterized protein</fullName>
    </submittedName>
</protein>
<name>A0A0F9C3Y4_9ZZZZ</name>
<sequence>MIAHDVLTYICARCAGIGEEEILIRPYNYKGTETRPICRDYELSNHEGGRPVVASDDPRYDESEYYTDFIKYSYPKKGKVPLIQVLSLYSAEPDWGMDSGLKISPLQALTGGSQGYRHLRYGLFLFRAGIVHRMALHFFDLAQIAFNRRDMYWGVRFSARAIHYIEDLLTPVHTKPFTEMFFFEKMFHAKDLYFITYNYHLNFERFVAYHLWHGNGLYTGIIESAVPFELLDLQKDLLPGSRIARRLFPLIFKECKNIWGDTMKDRFVKISIEDINMIRPTDRFQKSILSWLEFSASLVKGYIKKFVKPYIGN</sequence>
<evidence type="ECO:0000313" key="1">
    <source>
        <dbReference type="EMBL" id="KKL28939.1"/>
    </source>
</evidence>
<dbReference type="AlphaFoldDB" id="A0A0F9C3Y4"/>
<accession>A0A0F9C3Y4</accession>
<organism evidence="1">
    <name type="scientific">marine sediment metagenome</name>
    <dbReference type="NCBI Taxonomy" id="412755"/>
    <lineage>
        <taxon>unclassified sequences</taxon>
        <taxon>metagenomes</taxon>
        <taxon>ecological metagenomes</taxon>
    </lineage>
</organism>
<dbReference type="GO" id="GO:0016788">
    <property type="term" value="F:hydrolase activity, acting on ester bonds"/>
    <property type="evidence" value="ECO:0007669"/>
    <property type="project" value="InterPro"/>
</dbReference>
<dbReference type="InterPro" id="IPR008947">
    <property type="entry name" value="PLipase_C/P1_nuclease_dom_sf"/>
</dbReference>
<reference evidence="1" key="1">
    <citation type="journal article" date="2015" name="Nature">
        <title>Complex archaea that bridge the gap between prokaryotes and eukaryotes.</title>
        <authorList>
            <person name="Spang A."/>
            <person name="Saw J.H."/>
            <person name="Jorgensen S.L."/>
            <person name="Zaremba-Niedzwiedzka K."/>
            <person name="Martijn J."/>
            <person name="Lind A.E."/>
            <person name="van Eijk R."/>
            <person name="Schleper C."/>
            <person name="Guy L."/>
            <person name="Ettema T.J."/>
        </authorList>
    </citation>
    <scope>NUCLEOTIDE SEQUENCE</scope>
</reference>
<proteinExistence type="predicted"/>
<dbReference type="SUPFAM" id="SSF48537">
    <property type="entry name" value="Phospholipase C/P1 nuclease"/>
    <property type="match status" value="1"/>
</dbReference>
<dbReference type="Gene3D" id="1.10.575.10">
    <property type="entry name" value="P1 Nuclease"/>
    <property type="match status" value="1"/>
</dbReference>
<comment type="caution">
    <text evidence="1">The sequence shown here is derived from an EMBL/GenBank/DDBJ whole genome shotgun (WGS) entry which is preliminary data.</text>
</comment>
<gene>
    <name evidence="1" type="ORF">LCGC14_2370130</name>
</gene>
<dbReference type="EMBL" id="LAZR01034916">
    <property type="protein sequence ID" value="KKL28939.1"/>
    <property type="molecule type" value="Genomic_DNA"/>
</dbReference>